<organism evidence="2 3">
    <name type="scientific">Uncinocarpus reesii (strain UAMH 1704)</name>
    <dbReference type="NCBI Taxonomy" id="336963"/>
    <lineage>
        <taxon>Eukaryota</taxon>
        <taxon>Fungi</taxon>
        <taxon>Dikarya</taxon>
        <taxon>Ascomycota</taxon>
        <taxon>Pezizomycotina</taxon>
        <taxon>Eurotiomycetes</taxon>
        <taxon>Eurotiomycetidae</taxon>
        <taxon>Onygenales</taxon>
        <taxon>Onygenaceae</taxon>
        <taxon>Uncinocarpus</taxon>
    </lineage>
</organism>
<dbReference type="HOGENOM" id="CLU_020684_0_0_1"/>
<dbReference type="OMA" id="KIPRLHD"/>
<dbReference type="KEGG" id="ure:UREG_01919"/>
<name>C4JJW2_UNCRE</name>
<dbReference type="OrthoDB" id="3882058at2759"/>
<proteinExistence type="predicted"/>
<evidence type="ECO:0000313" key="3">
    <source>
        <dbReference type="Proteomes" id="UP000002058"/>
    </source>
</evidence>
<dbReference type="GeneID" id="8441681"/>
<sequence length="487" mass="53639">MEPLQSNYASNSVPESPLSTVSSYPASPVASLFSAKHNRFPSSVSSLASSPGIGVPADQCPPTILEGVQEEEPLDPDYSIVDEDNYFPDFNDIHADDQVDGSGRASFEQNYDLSDELAGVTRSPKKRRPDSNSLRGISRISSRISSISSRWKQRQVSDTAAALEKYDESLRSRANSATSALATPLASSFSARQSQISNSPARTILEESLQEAGIAPLDIEKANREATIEREPQATTPLLPPVMIDLPNAENEELIHSPLQSPTVAETTNSIIADSPIEIQRANGLLSPPLSTQPSLTSISRQIASSRPYGAEISPITMLNTEDEWSCKLGHANFTIHPKPYIPEFCTLDAFEEHRSNWNLARCNYAKHLVRTGEHYGVTSNIYRFTEEKWDFTDSQWRVNHNIVLANLTDHNGNPLSLSKSNAHPGESVKMPPFLDKSKFPDLGDEDIVGPMSVAPAQPQLSTQSKSHRKRSFFKFLQDIFSSRDST</sequence>
<accession>C4JJW2</accession>
<dbReference type="AlphaFoldDB" id="C4JJW2"/>
<feature type="region of interest" description="Disordered" evidence="1">
    <location>
        <begin position="444"/>
        <end position="469"/>
    </location>
</feature>
<evidence type="ECO:0000256" key="1">
    <source>
        <dbReference type="SAM" id="MobiDB-lite"/>
    </source>
</evidence>
<dbReference type="eggNOG" id="ENOG502SJFJ">
    <property type="taxonomic scope" value="Eukaryota"/>
</dbReference>
<reference evidence="3" key="1">
    <citation type="journal article" date="2009" name="Genome Res.">
        <title>Comparative genomic analyses of the human fungal pathogens Coccidioides and their relatives.</title>
        <authorList>
            <person name="Sharpton T.J."/>
            <person name="Stajich J.E."/>
            <person name="Rounsley S.D."/>
            <person name="Gardner M.J."/>
            <person name="Wortman J.R."/>
            <person name="Jordar V.S."/>
            <person name="Maiti R."/>
            <person name="Kodira C.D."/>
            <person name="Neafsey D.E."/>
            <person name="Zeng Q."/>
            <person name="Hung C.-Y."/>
            <person name="McMahan C."/>
            <person name="Muszewska A."/>
            <person name="Grynberg M."/>
            <person name="Mandel M.A."/>
            <person name="Kellner E.M."/>
            <person name="Barker B.M."/>
            <person name="Galgiani J.N."/>
            <person name="Orbach M.J."/>
            <person name="Kirkland T.N."/>
            <person name="Cole G.T."/>
            <person name="Henn M.R."/>
            <person name="Birren B.W."/>
            <person name="Taylor J.W."/>
        </authorList>
    </citation>
    <scope>NUCLEOTIDE SEQUENCE [LARGE SCALE GENOMIC DNA]</scope>
    <source>
        <strain evidence="3">UAMH 1704</strain>
    </source>
</reference>
<feature type="region of interest" description="Disordered" evidence="1">
    <location>
        <begin position="91"/>
        <end position="110"/>
    </location>
</feature>
<protein>
    <submittedName>
        <fullName evidence="2">Uncharacterized protein</fullName>
    </submittedName>
</protein>
<gene>
    <name evidence="2" type="ORF">UREG_01919</name>
</gene>
<dbReference type="Proteomes" id="UP000002058">
    <property type="component" value="Unassembled WGS sequence"/>
</dbReference>
<feature type="region of interest" description="Disordered" evidence="1">
    <location>
        <begin position="1"/>
        <end position="24"/>
    </location>
</feature>
<keyword evidence="3" id="KW-1185">Reference proteome</keyword>
<feature type="region of interest" description="Disordered" evidence="1">
    <location>
        <begin position="41"/>
        <end position="61"/>
    </location>
</feature>
<evidence type="ECO:0000313" key="2">
    <source>
        <dbReference type="EMBL" id="EEP77070.1"/>
    </source>
</evidence>
<dbReference type="InParanoid" id="C4JJW2"/>
<dbReference type="EMBL" id="CH476615">
    <property type="protein sequence ID" value="EEP77070.1"/>
    <property type="molecule type" value="Genomic_DNA"/>
</dbReference>
<dbReference type="RefSeq" id="XP_002542403.1">
    <property type="nucleotide sequence ID" value="XM_002542357.1"/>
</dbReference>
<dbReference type="VEuPathDB" id="FungiDB:UREG_01919"/>
<feature type="region of interest" description="Disordered" evidence="1">
    <location>
        <begin position="115"/>
        <end position="134"/>
    </location>
</feature>